<accession>A0A9Q8SGV7</accession>
<reference evidence="3" key="1">
    <citation type="journal article" date="2021" name="Mol. Plant Microbe Interact.">
        <title>Complete Genome Sequence of the Plant-Pathogenic Fungus Colletotrichum lupini.</title>
        <authorList>
            <person name="Baroncelli R."/>
            <person name="Pensec F."/>
            <person name="Da Lio D."/>
            <person name="Boufleur T."/>
            <person name="Vicente I."/>
            <person name="Sarrocco S."/>
            <person name="Picot A."/>
            <person name="Baraldi E."/>
            <person name="Sukno S."/>
            <person name="Thon M."/>
            <person name="Le Floch G."/>
        </authorList>
    </citation>
    <scope>NUCLEOTIDE SEQUENCE</scope>
    <source>
        <strain evidence="3">IMI 504893</strain>
    </source>
</reference>
<feature type="compositionally biased region" description="Basic and acidic residues" evidence="1">
    <location>
        <begin position="393"/>
        <end position="404"/>
    </location>
</feature>
<dbReference type="Gene3D" id="1.25.40.990">
    <property type="match status" value="1"/>
</dbReference>
<dbReference type="Proteomes" id="UP000830671">
    <property type="component" value="Chromosome 10"/>
</dbReference>
<feature type="domain" description="SAC3/GANP/THP3 conserved" evidence="2">
    <location>
        <begin position="433"/>
        <end position="649"/>
    </location>
</feature>
<dbReference type="GO" id="GO:0005634">
    <property type="term" value="C:nucleus"/>
    <property type="evidence" value="ECO:0007669"/>
    <property type="project" value="TreeGrafter"/>
</dbReference>
<gene>
    <name evidence="3" type="ORF">CLUP02_18190</name>
</gene>
<dbReference type="AlphaFoldDB" id="A0A9Q8SGV7"/>
<evidence type="ECO:0000313" key="3">
    <source>
        <dbReference type="EMBL" id="UQC76676.1"/>
    </source>
</evidence>
<dbReference type="InterPro" id="IPR045107">
    <property type="entry name" value="SAC3/GANP/THP3"/>
</dbReference>
<evidence type="ECO:0000259" key="2">
    <source>
        <dbReference type="Pfam" id="PF03399"/>
    </source>
</evidence>
<dbReference type="Pfam" id="PF03399">
    <property type="entry name" value="SAC3_GANP"/>
    <property type="match status" value="1"/>
</dbReference>
<keyword evidence="4" id="KW-1185">Reference proteome</keyword>
<protein>
    <submittedName>
        <fullName evidence="3">GANP/Nin1/mts3/eIF-3 p25 family protein</fullName>
    </submittedName>
</protein>
<dbReference type="InterPro" id="IPR005062">
    <property type="entry name" value="SAC3/GANP/THP3_conserved"/>
</dbReference>
<evidence type="ECO:0000256" key="1">
    <source>
        <dbReference type="SAM" id="MobiDB-lite"/>
    </source>
</evidence>
<dbReference type="GeneID" id="73352103"/>
<dbReference type="EMBL" id="CP019472">
    <property type="protein sequence ID" value="UQC76676.1"/>
    <property type="molecule type" value="Genomic_DNA"/>
</dbReference>
<feature type="compositionally biased region" description="Basic and acidic residues" evidence="1">
    <location>
        <begin position="365"/>
        <end position="385"/>
    </location>
</feature>
<evidence type="ECO:0000313" key="4">
    <source>
        <dbReference type="Proteomes" id="UP000830671"/>
    </source>
</evidence>
<dbReference type="PANTHER" id="PTHR12436">
    <property type="entry name" value="80 KDA MCM3-ASSOCIATED PROTEIN"/>
    <property type="match status" value="1"/>
</dbReference>
<dbReference type="RefSeq" id="XP_049138317.1">
    <property type="nucleotide sequence ID" value="XM_049297093.1"/>
</dbReference>
<dbReference type="FunFam" id="1.25.40.990:FF:000006">
    <property type="entry name" value="Putative SAC3/GANP domain protein"/>
    <property type="match status" value="1"/>
</dbReference>
<feature type="region of interest" description="Disordered" evidence="1">
    <location>
        <begin position="314"/>
        <end position="425"/>
    </location>
</feature>
<dbReference type="KEGG" id="clup:CLUP02_18190"/>
<proteinExistence type="predicted"/>
<dbReference type="PANTHER" id="PTHR12436:SF4">
    <property type="entry name" value="LEUKOCYTE RECEPTOR CLUSTER MEMBER 8"/>
    <property type="match status" value="1"/>
</dbReference>
<feature type="compositionally biased region" description="Polar residues" evidence="1">
    <location>
        <begin position="314"/>
        <end position="324"/>
    </location>
</feature>
<organism evidence="3 4">
    <name type="scientific">Colletotrichum lupini</name>
    <dbReference type="NCBI Taxonomy" id="145971"/>
    <lineage>
        <taxon>Eukaryota</taxon>
        <taxon>Fungi</taxon>
        <taxon>Dikarya</taxon>
        <taxon>Ascomycota</taxon>
        <taxon>Pezizomycotina</taxon>
        <taxon>Sordariomycetes</taxon>
        <taxon>Hypocreomycetidae</taxon>
        <taxon>Glomerellales</taxon>
        <taxon>Glomerellaceae</taxon>
        <taxon>Colletotrichum</taxon>
        <taxon>Colletotrichum acutatum species complex</taxon>
    </lineage>
</organism>
<sequence>MAGAICRGLSHNTSGTVSGWFEEGIGGRVRSYFKDRLLLGLKELNQQLLCQASVYLSRNTTAPRRSNGRVEGELDIEGGMSPTHYSDSPLLLLAVCIRVLATRHKGTVWLGSPLLLPEIPHTGHRHFVTALTFHGFFPTSLHLSPLPPPPPHLRLFDISTPFSKYSRSILTALTMMPTSWPPAPPPGVAYGAPPANYAYPPIQARQSFGQYPPPPAAPAYSTSPPPLAAPFDQAAPVAPAPAPRKVEWPPSVRDYVQRSFLPHNMDPSVPRPEIEAKLKETISQHMENGTLESTDWEKMPFPSDLIRNERQSQLNSAMNVSSPFASRYDGSMSANPKKRKSSDFTPDEKSSAVPWRTTNSNRSNALEDRITFASPDKRANLDEPLPKSSKFQKQLEKRQRRFDGGYKSSYRSPSPPPSDGPVVGTSETLEKRYLRLTAPPVASMVRPERVLHKTMDLLKKKWKKEGNYSYICDQLKSMRQDLTVQRIKNDFTVTVYELHARIALEKGDLGEYNQCQTQLRTLYAKGLKGNPIEFKAYRILYFIHTANRTGLNDALADLTTAEKEERPIKHALQVRSALALGNYHKFFQLYLDTPNMGAYLMDMFVVRERLAALCNICKAYKPDVKLRFITEELGFESDVDAAQFIVDYNGQHLLEERQESIALLTGKAGALFDSARSEAFRKALICGLIPPRFLFLLLFSYRQFHNIGFLVTSLRIIAFYLAARPPLMALTLTHSSTQRGHVRLFLSKTALDEGCDACAKVAPPLMTTDVTGLVLVLGSGGFIGMIPVRPASAEATGWRLSGKYMESISMTARWRLEFVLDVCIYVTPL</sequence>
<name>A0A9Q8SGV7_9PEZI</name>